<proteinExistence type="predicted"/>
<dbReference type="Gene3D" id="6.10.140.2220">
    <property type="match status" value="1"/>
</dbReference>
<evidence type="ECO:0000313" key="1">
    <source>
        <dbReference type="EMBL" id="KAL0569105.1"/>
    </source>
</evidence>
<accession>A0ABR3F1N9</accession>
<sequence length="293" mass="33479">MPPKAPNTRPKVTETITFVHPVTGRKINVHLMDPAGENKPLKDQCNRCRATKTSQKPLKACKPCLDIGRRVLYCSRECQTVDYRTGTDHSSPHKQICGKEYVDLKDDDELDSEPNDDTNIDPSLLPTHLYTTKPSAALHTQYQYLKGPDSQTSHYGLVLSNGKIIPARIQGLGGTIFLQMRKKAFEDRDLASIALMERILSLSLPPNQKYKSGDCVYQLEKEFEVDMYECQARYRESTMHTELWKQWLDWLGPRVEGAPGRPRDGKHVFLCLPPHYYSGDFTHPRDCERTTSR</sequence>
<organism evidence="1 2">
    <name type="scientific">Marasmius crinis-equi</name>
    <dbReference type="NCBI Taxonomy" id="585013"/>
    <lineage>
        <taxon>Eukaryota</taxon>
        <taxon>Fungi</taxon>
        <taxon>Dikarya</taxon>
        <taxon>Basidiomycota</taxon>
        <taxon>Agaricomycotina</taxon>
        <taxon>Agaricomycetes</taxon>
        <taxon>Agaricomycetidae</taxon>
        <taxon>Agaricales</taxon>
        <taxon>Marasmiineae</taxon>
        <taxon>Marasmiaceae</taxon>
        <taxon>Marasmius</taxon>
    </lineage>
</organism>
<comment type="caution">
    <text evidence="1">The sequence shown here is derived from an EMBL/GenBank/DDBJ whole genome shotgun (WGS) entry which is preliminary data.</text>
</comment>
<keyword evidence="2" id="KW-1185">Reference proteome</keyword>
<protein>
    <recommendedName>
        <fullName evidence="3">MYND-type domain-containing protein</fullName>
    </recommendedName>
</protein>
<name>A0ABR3F1N9_9AGAR</name>
<dbReference type="EMBL" id="JBAHYK010001193">
    <property type="protein sequence ID" value="KAL0569105.1"/>
    <property type="molecule type" value="Genomic_DNA"/>
</dbReference>
<evidence type="ECO:0000313" key="2">
    <source>
        <dbReference type="Proteomes" id="UP001465976"/>
    </source>
</evidence>
<reference evidence="1 2" key="1">
    <citation type="submission" date="2024-02" db="EMBL/GenBank/DDBJ databases">
        <title>A draft genome for the cacao thread blight pathogen Marasmius crinis-equi.</title>
        <authorList>
            <person name="Cohen S.P."/>
            <person name="Baruah I.K."/>
            <person name="Amoako-Attah I."/>
            <person name="Bukari Y."/>
            <person name="Meinhardt L.W."/>
            <person name="Bailey B.A."/>
        </authorList>
    </citation>
    <scope>NUCLEOTIDE SEQUENCE [LARGE SCALE GENOMIC DNA]</scope>
    <source>
        <strain evidence="1 2">GH-76</strain>
    </source>
</reference>
<evidence type="ECO:0008006" key="3">
    <source>
        <dbReference type="Google" id="ProtNLM"/>
    </source>
</evidence>
<gene>
    <name evidence="1" type="ORF">V5O48_012866</name>
</gene>
<dbReference type="Proteomes" id="UP001465976">
    <property type="component" value="Unassembled WGS sequence"/>
</dbReference>